<dbReference type="RefSeq" id="WP_093921714.1">
    <property type="nucleotide sequence ID" value="NZ_FONW01000019.1"/>
</dbReference>
<evidence type="ECO:0000313" key="2">
    <source>
        <dbReference type="EMBL" id="SFF88059.1"/>
    </source>
</evidence>
<dbReference type="PANTHER" id="PTHR40099:SF1">
    <property type="entry name" value="ACETOLACTATE SYNTHASE, SMALL SUBUNIT"/>
    <property type="match status" value="1"/>
</dbReference>
<dbReference type="CDD" id="cd04908">
    <property type="entry name" value="ACT_Bt0572_1"/>
    <property type="match status" value="1"/>
</dbReference>
<feature type="domain" description="ACT" evidence="1">
    <location>
        <begin position="1"/>
        <end position="141"/>
    </location>
</feature>
<reference evidence="2 3" key="1">
    <citation type="submission" date="2016-10" db="EMBL/GenBank/DDBJ databases">
        <authorList>
            <person name="de Groot N.N."/>
        </authorList>
    </citation>
    <scope>NUCLEOTIDE SEQUENCE [LARGE SCALE GENOMIC DNA]</scope>
    <source>
        <strain evidence="2 3">CGMCC 1.9156</strain>
    </source>
</reference>
<keyword evidence="3" id="KW-1185">Reference proteome</keyword>
<dbReference type="Gene3D" id="3.30.2130.10">
    <property type="entry name" value="VC0802-like"/>
    <property type="match status" value="1"/>
</dbReference>
<proteinExistence type="predicted"/>
<evidence type="ECO:0000313" key="3">
    <source>
        <dbReference type="Proteomes" id="UP000198964"/>
    </source>
</evidence>
<dbReference type="SUPFAM" id="SSF55021">
    <property type="entry name" value="ACT-like"/>
    <property type="match status" value="2"/>
</dbReference>
<name>A0A1I2MB75_9BACT</name>
<dbReference type="Pfam" id="PF19571">
    <property type="entry name" value="ACT_8"/>
    <property type="match status" value="1"/>
</dbReference>
<dbReference type="PANTHER" id="PTHR40099">
    <property type="entry name" value="ACETOLACTATE SYNTHASE, SMALL SUBUNIT"/>
    <property type="match status" value="1"/>
</dbReference>
<protein>
    <submittedName>
        <fullName evidence="2">Uncharacterized conserved protein, contains tandem ACT domains</fullName>
    </submittedName>
</protein>
<dbReference type="STRING" id="655355.SAMN05216283_11923"/>
<accession>A0A1I2MB75</accession>
<gene>
    <name evidence="2" type="ORF">SAMN05216283_11923</name>
</gene>
<dbReference type="AlphaFoldDB" id="A0A1I2MB75"/>
<dbReference type="InterPro" id="IPR045739">
    <property type="entry name" value="ACT_dom_pair"/>
</dbReference>
<organism evidence="2 3">
    <name type="scientific">Sunxiuqinia elliptica</name>
    <dbReference type="NCBI Taxonomy" id="655355"/>
    <lineage>
        <taxon>Bacteria</taxon>
        <taxon>Pseudomonadati</taxon>
        <taxon>Bacteroidota</taxon>
        <taxon>Bacteroidia</taxon>
        <taxon>Marinilabiliales</taxon>
        <taxon>Prolixibacteraceae</taxon>
        <taxon>Sunxiuqinia</taxon>
    </lineage>
</organism>
<dbReference type="InterPro" id="IPR045865">
    <property type="entry name" value="ACT-like_dom_sf"/>
</dbReference>
<dbReference type="EMBL" id="FONW01000019">
    <property type="protein sequence ID" value="SFF88059.1"/>
    <property type="molecule type" value="Genomic_DNA"/>
</dbReference>
<dbReference type="CDD" id="cd04882">
    <property type="entry name" value="ACT_Bt0572_2"/>
    <property type="match status" value="1"/>
</dbReference>
<dbReference type="Proteomes" id="UP000198964">
    <property type="component" value="Unassembled WGS sequence"/>
</dbReference>
<sequence>MIIKQLSVFLENKSGRLNEVSQLLGEAGINMSAFSVADTSEFGILRLIVSDPVKAYQVLKAADFSVKLTDVVCLSSPNVPGALAKALNILSSEEVFIEYLYAFSMDNKSANVVLKPANIEKCIRVLQEHQLELVKASDLYKI</sequence>
<evidence type="ECO:0000259" key="1">
    <source>
        <dbReference type="Pfam" id="PF19571"/>
    </source>
</evidence>